<dbReference type="Proteomes" id="UP001501222">
    <property type="component" value="Unassembled WGS sequence"/>
</dbReference>
<dbReference type="PANTHER" id="PTHR48105">
    <property type="entry name" value="THIOREDOXIN REDUCTASE 1-RELATED-RELATED"/>
    <property type="match status" value="1"/>
</dbReference>
<keyword evidence="1" id="KW-0285">Flavoprotein</keyword>
<feature type="domain" description="Cyclic nucleotide-binding" evidence="4">
    <location>
        <begin position="10"/>
        <end position="131"/>
    </location>
</feature>
<evidence type="ECO:0000313" key="5">
    <source>
        <dbReference type="EMBL" id="GAA3580428.1"/>
    </source>
</evidence>
<dbReference type="InterPro" id="IPR050097">
    <property type="entry name" value="Ferredoxin-NADP_redctase_2"/>
</dbReference>
<name>A0ABP6YB95_9ACTN</name>
<keyword evidence="6" id="KW-1185">Reference proteome</keyword>
<dbReference type="CDD" id="cd00038">
    <property type="entry name" value="CAP_ED"/>
    <property type="match status" value="1"/>
</dbReference>
<dbReference type="SMART" id="SM00100">
    <property type="entry name" value="cNMP"/>
    <property type="match status" value="1"/>
</dbReference>
<dbReference type="PRINTS" id="PR00368">
    <property type="entry name" value="FADPNR"/>
</dbReference>
<dbReference type="InterPro" id="IPR018490">
    <property type="entry name" value="cNMP-bd_dom_sf"/>
</dbReference>
<evidence type="ECO:0000259" key="4">
    <source>
        <dbReference type="PROSITE" id="PS50042"/>
    </source>
</evidence>
<dbReference type="Pfam" id="PF00027">
    <property type="entry name" value="cNMP_binding"/>
    <property type="match status" value="1"/>
</dbReference>
<organism evidence="5 6">
    <name type="scientific">Kribbella ginsengisoli</name>
    <dbReference type="NCBI Taxonomy" id="363865"/>
    <lineage>
        <taxon>Bacteria</taxon>
        <taxon>Bacillati</taxon>
        <taxon>Actinomycetota</taxon>
        <taxon>Actinomycetes</taxon>
        <taxon>Propionibacteriales</taxon>
        <taxon>Kribbellaceae</taxon>
        <taxon>Kribbella</taxon>
    </lineage>
</organism>
<evidence type="ECO:0000313" key="6">
    <source>
        <dbReference type="Proteomes" id="UP001501222"/>
    </source>
</evidence>
<dbReference type="InterPro" id="IPR000595">
    <property type="entry name" value="cNMP-bd_dom"/>
</dbReference>
<keyword evidence="2" id="KW-0560">Oxidoreductase</keyword>
<dbReference type="PROSITE" id="PS50042">
    <property type="entry name" value="CNMP_BINDING_3"/>
    <property type="match status" value="1"/>
</dbReference>
<evidence type="ECO:0000256" key="2">
    <source>
        <dbReference type="ARBA" id="ARBA00023002"/>
    </source>
</evidence>
<reference evidence="6" key="1">
    <citation type="journal article" date="2019" name="Int. J. Syst. Evol. Microbiol.">
        <title>The Global Catalogue of Microorganisms (GCM) 10K type strain sequencing project: providing services to taxonomists for standard genome sequencing and annotation.</title>
        <authorList>
            <consortium name="The Broad Institute Genomics Platform"/>
            <consortium name="The Broad Institute Genome Sequencing Center for Infectious Disease"/>
            <person name="Wu L."/>
            <person name="Ma J."/>
        </authorList>
    </citation>
    <scope>NUCLEOTIDE SEQUENCE [LARGE SCALE GENOMIC DNA]</scope>
    <source>
        <strain evidence="6">JCM 16928</strain>
    </source>
</reference>
<protein>
    <submittedName>
        <fullName evidence="5">FAD-dependent oxidoreductase</fullName>
    </submittedName>
</protein>
<accession>A0ABP6YB95</accession>
<dbReference type="InterPro" id="IPR023753">
    <property type="entry name" value="FAD/NAD-binding_dom"/>
</dbReference>
<evidence type="ECO:0000256" key="3">
    <source>
        <dbReference type="ARBA" id="ARBA00048132"/>
    </source>
</evidence>
<dbReference type="InterPro" id="IPR036188">
    <property type="entry name" value="FAD/NAD-bd_sf"/>
</dbReference>
<dbReference type="SUPFAM" id="SSF51206">
    <property type="entry name" value="cAMP-binding domain-like"/>
    <property type="match status" value="1"/>
</dbReference>
<comment type="catalytic activity">
    <reaction evidence="3">
        <text>[thioredoxin]-dithiol + NADP(+) = [thioredoxin]-disulfide + NADPH + H(+)</text>
        <dbReference type="Rhea" id="RHEA:20345"/>
        <dbReference type="Rhea" id="RHEA-COMP:10698"/>
        <dbReference type="Rhea" id="RHEA-COMP:10700"/>
        <dbReference type="ChEBI" id="CHEBI:15378"/>
        <dbReference type="ChEBI" id="CHEBI:29950"/>
        <dbReference type="ChEBI" id="CHEBI:50058"/>
        <dbReference type="ChEBI" id="CHEBI:57783"/>
        <dbReference type="ChEBI" id="CHEBI:58349"/>
        <dbReference type="EC" id="1.8.1.9"/>
    </reaction>
</comment>
<gene>
    <name evidence="5" type="ORF">GCM10022235_58390</name>
</gene>
<dbReference type="SUPFAM" id="SSF51905">
    <property type="entry name" value="FAD/NAD(P)-binding domain"/>
    <property type="match status" value="1"/>
</dbReference>
<comment type="caution">
    <text evidence="5">The sequence shown here is derived from an EMBL/GenBank/DDBJ whole genome shotgun (WGS) entry which is preliminary data.</text>
</comment>
<dbReference type="EMBL" id="BAABAA010000008">
    <property type="protein sequence ID" value="GAA3580428.1"/>
    <property type="molecule type" value="Genomic_DNA"/>
</dbReference>
<dbReference type="InterPro" id="IPR014710">
    <property type="entry name" value="RmlC-like_jellyroll"/>
</dbReference>
<dbReference type="Pfam" id="PF07992">
    <property type="entry name" value="Pyr_redox_2"/>
    <property type="match status" value="1"/>
</dbReference>
<dbReference type="RefSeq" id="WP_344845855.1">
    <property type="nucleotide sequence ID" value="NZ_BAABAA010000008.1"/>
</dbReference>
<dbReference type="PRINTS" id="PR00469">
    <property type="entry name" value="PNDRDTASEII"/>
</dbReference>
<dbReference type="Gene3D" id="2.60.120.10">
    <property type="entry name" value="Jelly Rolls"/>
    <property type="match status" value="1"/>
</dbReference>
<evidence type="ECO:0000256" key="1">
    <source>
        <dbReference type="ARBA" id="ARBA00022630"/>
    </source>
</evidence>
<proteinExistence type="predicted"/>
<sequence length="552" mass="57488">MTDPGPASFVSPRLTARQLARLTAYGVAQDVRAGDVVFRPGDLAYDLIVIDAGRIEIVSPPTRDEPEAVIATYGPGGFLGELNLLTGQTVYLIARVVESGRIHRISPSQFRRLMADDPSVSDILLTTFLARRDVLRGGIAARGLEIIGTTRSAEALSLRTYAARQRLPHLWLDAASLAGHAIMTSTPLVNADLPAVVTPDHVLRRATPGRLAQLLGLSYQATNAEPADLTIIGAGPAGLAAAVSAASEGLDTVLLDAVGPGGQAASSSRIENYLGFPSGLSGEELAQKATLQALKFGARLFSPCEVIDLDCTGAYLRVVLADSTAIDTRAALIATGARYRALPLTRWAQFEGAGIYYAATKLEVQACAGGPVTVVGGANSAGQAALYLASHGCTVTLAVRGDDISTDMSAYLVDRVASDPQITVRTSTEISGLAGRATLESINLTDHVTSTSMELPCRGLFCFIGVDPATAWLNGLAVDTDGFIRTDAQLNPHALGQVWTILGRAPLPFETSIPGVFAAGDVRVGSMKRVAAAVGEGTGAVRSIHAAIGVSL</sequence>
<dbReference type="Gene3D" id="3.50.50.60">
    <property type="entry name" value="FAD/NAD(P)-binding domain"/>
    <property type="match status" value="2"/>
</dbReference>